<proteinExistence type="predicted"/>
<dbReference type="OrthoDB" id="649979at2"/>
<dbReference type="Gene3D" id="3.40.50.150">
    <property type="entry name" value="Vaccinia Virus protein VP39"/>
    <property type="match status" value="1"/>
</dbReference>
<name>A0A1X2LS54_9MYCO</name>
<dbReference type="STRING" id="1430326.B8W66_16845"/>
<accession>A0A1X2LS54</accession>
<feature type="domain" description="Methyltransferase type 12" evidence="1">
    <location>
        <begin position="61"/>
        <end position="154"/>
    </location>
</feature>
<evidence type="ECO:0000259" key="1">
    <source>
        <dbReference type="Pfam" id="PF08242"/>
    </source>
</evidence>
<dbReference type="GO" id="GO:0008168">
    <property type="term" value="F:methyltransferase activity"/>
    <property type="evidence" value="ECO:0007669"/>
    <property type="project" value="UniProtKB-KW"/>
</dbReference>
<dbReference type="AlphaFoldDB" id="A0A1X2LS54"/>
<sequence>MTDDPRADIVSRQYHRWLYPHPIADLEAWTSANWEWFDPVHSHRILWPDREYQPDLDILIAGCGTNQAAIFAFTNRAAKVVAIDISQPALDHQQYLKDKHQLANLELHLLPIEELSTLGLDFDLVVSTGVLHHMANPREGMKALANCLRSDGVVATMLYGKYGRIGVELLDTVFRDLGLGQDDASIKMAKEAISLLPTYHPVRNYLTKARDLLSDSALVDTFLHGRHRSYTVEECVDLVTSAGLVFQGWFHKTPYYPHDFFVPNSEFYAAVNALPEVKVWSVMERLETLNATHLFMACHPDRPKEQYTIDFSAADSLDYVPLLRTRCGVSSTDIYWPGWRMAPSPAQLAFLQHVDGRRTIREIAQRVARSGESPHANAGNLEEFGRTLIQSLWRLDFVAVALNASPSS</sequence>
<dbReference type="CDD" id="cd02440">
    <property type="entry name" value="AdoMet_MTases"/>
    <property type="match status" value="1"/>
</dbReference>
<dbReference type="InterPro" id="IPR029063">
    <property type="entry name" value="SAM-dependent_MTases_sf"/>
</dbReference>
<dbReference type="EMBL" id="NCXP01000023">
    <property type="protein sequence ID" value="OSC39539.1"/>
    <property type="molecule type" value="Genomic_DNA"/>
</dbReference>
<dbReference type="Pfam" id="PF08242">
    <property type="entry name" value="Methyltransf_12"/>
    <property type="match status" value="1"/>
</dbReference>
<keyword evidence="2" id="KW-0489">Methyltransferase</keyword>
<evidence type="ECO:0000313" key="2">
    <source>
        <dbReference type="EMBL" id="OSC39539.1"/>
    </source>
</evidence>
<gene>
    <name evidence="2" type="ORF">B8W66_16845</name>
</gene>
<dbReference type="GO" id="GO:0032259">
    <property type="term" value="P:methylation"/>
    <property type="evidence" value="ECO:0007669"/>
    <property type="project" value="UniProtKB-KW"/>
</dbReference>
<dbReference type="InterPro" id="IPR013217">
    <property type="entry name" value="Methyltransf_12"/>
</dbReference>
<dbReference type="SUPFAM" id="SSF53335">
    <property type="entry name" value="S-adenosyl-L-methionine-dependent methyltransferases"/>
    <property type="match status" value="1"/>
</dbReference>
<organism evidence="2 3">
    <name type="scientific">Mycobacterium decipiens</name>
    <dbReference type="NCBI Taxonomy" id="1430326"/>
    <lineage>
        <taxon>Bacteria</taxon>
        <taxon>Bacillati</taxon>
        <taxon>Actinomycetota</taxon>
        <taxon>Actinomycetes</taxon>
        <taxon>Mycobacteriales</taxon>
        <taxon>Mycobacteriaceae</taxon>
        <taxon>Mycobacterium</taxon>
    </lineage>
</organism>
<keyword evidence="2" id="KW-0808">Transferase</keyword>
<keyword evidence="3" id="KW-1185">Reference proteome</keyword>
<comment type="caution">
    <text evidence="2">The sequence shown here is derived from an EMBL/GenBank/DDBJ whole genome shotgun (WGS) entry which is preliminary data.</text>
</comment>
<reference evidence="2 3" key="1">
    <citation type="submission" date="2017-04" db="EMBL/GenBank/DDBJ databases">
        <title>The new phylogeny of genus Mycobacterium.</title>
        <authorList>
            <person name="Tortoli E."/>
            <person name="Trovato A."/>
            <person name="Cirillo D.M."/>
        </authorList>
    </citation>
    <scope>NUCLEOTIDE SEQUENCE [LARGE SCALE GENOMIC DNA]</scope>
    <source>
        <strain evidence="2 3">TBL 1200985</strain>
    </source>
</reference>
<protein>
    <submittedName>
        <fullName evidence="2">SAM-dependent methyltransferase</fullName>
    </submittedName>
</protein>
<dbReference type="RefSeq" id="WP_085326414.1">
    <property type="nucleotide sequence ID" value="NZ_NCXP01000023.1"/>
</dbReference>
<dbReference type="Proteomes" id="UP000193247">
    <property type="component" value="Unassembled WGS sequence"/>
</dbReference>
<evidence type="ECO:0000313" key="3">
    <source>
        <dbReference type="Proteomes" id="UP000193247"/>
    </source>
</evidence>